<dbReference type="Pfam" id="PF13847">
    <property type="entry name" value="Methyltransf_31"/>
    <property type="match status" value="1"/>
</dbReference>
<dbReference type="CDD" id="cd02440">
    <property type="entry name" value="AdoMet_MTases"/>
    <property type="match status" value="1"/>
</dbReference>
<dbReference type="RefSeq" id="WP_065237676.1">
    <property type="nucleotide sequence ID" value="NZ_JTJR01000034.1"/>
</dbReference>
<dbReference type="STRING" id="505345.QV06_07970"/>
<feature type="domain" description="Methyltransferase" evidence="2">
    <location>
        <begin position="49"/>
        <end position="155"/>
    </location>
</feature>
<gene>
    <name evidence="3" type="ORF">QV06_07970</name>
</gene>
<evidence type="ECO:0008006" key="5">
    <source>
        <dbReference type="Google" id="ProtNLM"/>
    </source>
</evidence>
<feature type="domain" description="Methyltransferase regulatory" evidence="1">
    <location>
        <begin position="222"/>
        <end position="305"/>
    </location>
</feature>
<dbReference type="InterPro" id="IPR029063">
    <property type="entry name" value="SAM-dependent_MTases_sf"/>
</dbReference>
<dbReference type="PANTHER" id="PTHR43667">
    <property type="entry name" value="CYCLOPROPANE-FATTY-ACYL-PHOSPHOLIPID SYNTHASE"/>
    <property type="match status" value="1"/>
</dbReference>
<dbReference type="InterPro" id="IPR050723">
    <property type="entry name" value="CFA/CMAS"/>
</dbReference>
<evidence type="ECO:0000313" key="3">
    <source>
        <dbReference type="EMBL" id="OBX04050.1"/>
    </source>
</evidence>
<dbReference type="InterPro" id="IPR018773">
    <property type="entry name" value="MeTrfase_reg_dom_prd"/>
</dbReference>
<dbReference type="SUPFAM" id="SSF53335">
    <property type="entry name" value="S-adenosyl-L-methionine-dependent methyltransferases"/>
    <property type="match status" value="1"/>
</dbReference>
<evidence type="ECO:0000259" key="1">
    <source>
        <dbReference type="Pfam" id="PF10119"/>
    </source>
</evidence>
<dbReference type="AlphaFoldDB" id="A0A1A7PSB7"/>
<comment type="caution">
    <text evidence="3">The sequence shown here is derived from an EMBL/GenBank/DDBJ whole genome shotgun (WGS) entry which is preliminary data.</text>
</comment>
<dbReference type="PATRIC" id="fig|505345.6.peg.1627"/>
<sequence>MNTETNIQRTKQSYDELPYQSKPFALTFPDKQKTILKLFGFETPDLNTARVLEIGCSYGGNILSLALANPQAEFIGIDLSEQQIKAGQTLIEHIGLKNIQLYHKNIMDFDKSFGQFDYIICHGVFSWVPEPVQNKILEIIQKHLSDNGSAIISYNTYPGWKKIEVLKDIMLLRIKMLKEHGLEIETKDKVSYGKGALEFLEEHSFLPEDLKSYAKTIRGKDSYYIYHEYYEENNNPMYLYEFNQKLNEFDLVHIADSSLNTTFPSFSNDEIENILNKECLNNTIQKEQYYDFMKNTQFRRSIITHKRNKDNIKVSKDLSISNINELYIFLKNNEVKSNDEVTNNILNNLRKEFPNMIKVEDFIKKYYSVDTDTKAIYTKIVSNIIYEDNIYATTQFRAIVQEDKLNVYEPYRKIINYLITTQHPIIKLANFQGYIMELSNLEGQVFQLLDGTRTDEEIINILLDNMEKNLSPDDLEEQQQKVKTFVAEIRSFIERNYLNAKIK</sequence>
<dbReference type="Pfam" id="PF10119">
    <property type="entry name" value="MethyTransf_Reg"/>
    <property type="match status" value="1"/>
</dbReference>
<reference evidence="3 4" key="1">
    <citation type="submission" date="2014-11" db="EMBL/GenBank/DDBJ databases">
        <title>Pan-genome of Gallibacterium spp.</title>
        <authorList>
            <person name="Kudirkiene E."/>
            <person name="Bojesen A.M."/>
        </authorList>
    </citation>
    <scope>NUCLEOTIDE SEQUENCE [LARGE SCALE GENOMIC DNA]</scope>
    <source>
        <strain evidence="3 4">59/S3/89</strain>
    </source>
</reference>
<dbReference type="Gene3D" id="3.40.50.150">
    <property type="entry name" value="Vaccinia Virus protein VP39"/>
    <property type="match status" value="1"/>
</dbReference>
<dbReference type="InterPro" id="IPR025714">
    <property type="entry name" value="Methyltranfer_dom"/>
</dbReference>
<dbReference type="Proteomes" id="UP000092626">
    <property type="component" value="Unassembled WGS sequence"/>
</dbReference>
<dbReference type="PANTHER" id="PTHR43667:SF2">
    <property type="entry name" value="FATTY ACID C-METHYL TRANSFERASE"/>
    <property type="match status" value="1"/>
</dbReference>
<name>A0A1A7PSB7_9PAST</name>
<evidence type="ECO:0000313" key="4">
    <source>
        <dbReference type="Proteomes" id="UP000092626"/>
    </source>
</evidence>
<dbReference type="EMBL" id="JTJR01000034">
    <property type="protein sequence ID" value="OBX04050.1"/>
    <property type="molecule type" value="Genomic_DNA"/>
</dbReference>
<evidence type="ECO:0000259" key="2">
    <source>
        <dbReference type="Pfam" id="PF13847"/>
    </source>
</evidence>
<organism evidence="3 4">
    <name type="scientific">Gallibacterium genomosp. 3</name>
    <dbReference type="NCBI Taxonomy" id="505345"/>
    <lineage>
        <taxon>Bacteria</taxon>
        <taxon>Pseudomonadati</taxon>
        <taxon>Pseudomonadota</taxon>
        <taxon>Gammaproteobacteria</taxon>
        <taxon>Pasteurellales</taxon>
        <taxon>Pasteurellaceae</taxon>
        <taxon>Gallibacterium</taxon>
    </lineage>
</organism>
<protein>
    <recommendedName>
        <fullName evidence="5">Methyltransferase</fullName>
    </recommendedName>
</protein>
<accession>A0A1A7PSB7</accession>
<proteinExistence type="predicted"/>